<dbReference type="InterPro" id="IPR000120">
    <property type="entry name" value="Amidase"/>
</dbReference>
<dbReference type="EC" id="6.3.5.7" evidence="7"/>
<dbReference type="PANTHER" id="PTHR11895:SF7">
    <property type="entry name" value="GLUTAMYL-TRNA(GLN) AMIDOTRANSFERASE SUBUNIT A, MITOCHONDRIAL"/>
    <property type="match status" value="1"/>
</dbReference>
<feature type="active site" description="Acyl-ester intermediate" evidence="7">
    <location>
        <position position="183"/>
    </location>
</feature>
<keyword evidence="4 7" id="KW-0067">ATP-binding</keyword>
<reference evidence="10" key="1">
    <citation type="submission" date="2022-07" db="EMBL/GenBank/DDBJ databases">
        <title>Phylogenomic reconstructions and comparative analyses of Kickxellomycotina fungi.</title>
        <authorList>
            <person name="Reynolds N.K."/>
            <person name="Stajich J.E."/>
            <person name="Barry K."/>
            <person name="Grigoriev I.V."/>
            <person name="Crous P."/>
            <person name="Smith M.E."/>
        </authorList>
    </citation>
    <scope>NUCLEOTIDE SEQUENCE</scope>
    <source>
        <strain evidence="10">NRRL 3115</strain>
    </source>
</reference>
<dbReference type="SUPFAM" id="SSF75304">
    <property type="entry name" value="Amidase signature (AS) enzymes"/>
    <property type="match status" value="1"/>
</dbReference>
<evidence type="ECO:0000313" key="10">
    <source>
        <dbReference type="EMBL" id="KAJ2674638.1"/>
    </source>
</evidence>
<dbReference type="InterPro" id="IPR036928">
    <property type="entry name" value="AS_sf"/>
</dbReference>
<evidence type="ECO:0000256" key="7">
    <source>
        <dbReference type="HAMAP-Rule" id="MF_03150"/>
    </source>
</evidence>
<organism evidence="10 11">
    <name type="scientific">Coemansia spiralis</name>
    <dbReference type="NCBI Taxonomy" id="417178"/>
    <lineage>
        <taxon>Eukaryota</taxon>
        <taxon>Fungi</taxon>
        <taxon>Fungi incertae sedis</taxon>
        <taxon>Zoopagomycota</taxon>
        <taxon>Kickxellomycotina</taxon>
        <taxon>Kickxellomycetes</taxon>
        <taxon>Kickxellales</taxon>
        <taxon>Kickxellaceae</taxon>
        <taxon>Coemansia</taxon>
    </lineage>
</organism>
<dbReference type="GO" id="GO:0032543">
    <property type="term" value="P:mitochondrial translation"/>
    <property type="evidence" value="ECO:0007669"/>
    <property type="project" value="UniProtKB-UniRule"/>
</dbReference>
<gene>
    <name evidence="10" type="primary">HER2</name>
    <name evidence="10" type="ORF">GGI25_004290</name>
</gene>
<evidence type="ECO:0000256" key="1">
    <source>
        <dbReference type="ARBA" id="ARBA00008069"/>
    </source>
</evidence>
<evidence type="ECO:0000256" key="4">
    <source>
        <dbReference type="ARBA" id="ARBA00022840"/>
    </source>
</evidence>
<dbReference type="PROSITE" id="PS00571">
    <property type="entry name" value="AMIDASES"/>
    <property type="match status" value="1"/>
</dbReference>
<dbReference type="PANTHER" id="PTHR11895">
    <property type="entry name" value="TRANSAMIDASE"/>
    <property type="match status" value="1"/>
</dbReference>
<dbReference type="GO" id="GO:0030956">
    <property type="term" value="C:glutamyl-tRNA(Gln) amidotransferase complex"/>
    <property type="evidence" value="ECO:0007669"/>
    <property type="project" value="UniProtKB-UniRule"/>
</dbReference>
<comment type="subcellular location">
    <subcellularLocation>
        <location evidence="7">Mitochondrion</location>
    </subcellularLocation>
</comment>
<dbReference type="InterPro" id="IPR004412">
    <property type="entry name" value="GatA"/>
</dbReference>
<dbReference type="GO" id="GO:0050567">
    <property type="term" value="F:glutaminyl-tRNA synthase (glutamine-hydrolyzing) activity"/>
    <property type="evidence" value="ECO:0007669"/>
    <property type="project" value="UniProtKB-UniRule"/>
</dbReference>
<dbReference type="Gene3D" id="3.90.1300.10">
    <property type="entry name" value="Amidase signature (AS) domain"/>
    <property type="match status" value="1"/>
</dbReference>
<dbReference type="GO" id="GO:0070681">
    <property type="term" value="P:glutaminyl-tRNAGln biosynthesis via transamidation"/>
    <property type="evidence" value="ECO:0007669"/>
    <property type="project" value="UniProtKB-UniRule"/>
</dbReference>
<comment type="similarity">
    <text evidence="1 7">Belongs to the amidase family. GatA subfamily.</text>
</comment>
<feature type="domain" description="Amidase" evidence="9">
    <location>
        <begin position="27"/>
        <end position="514"/>
    </location>
</feature>
<sequence>MVLLVLAISSKRAVPRLSVAAYTTAATVQTALEAISRSNAHLNLFASHIAQNNIEAHSNTPCDGPLKGWPVAIKANIATSEQPTSCASRALQDYVSPYQSTAVEALARAGAVVVGKTNMDEFGMGSTNEYSIYGAARNPREPNTNSTNKQQYRHSPGGSSGGSAAAVAAGMCRVALGSDTGGSIRVPAAWCGVVGFKPSYGCISRHGLVAYASSLDAIGVLARTVDDVRTAFQAMSVPDSRDMTCMSERLRTRINVLSRSRKWINYISKDSSTHALPLTGIRVGIPHEFWVEELSQAALDSWRSGADKLAMLGCEIVPVSLPHIPDSLPAYYTLAFAESSSNLARFDGIRYGTRSSERPSTEKANASLKYANTRSEGLGKEVQRRILLGTYVMTASASEQYHVLSQKIRRIVQQEFNAVFALPNALLPHSTESIILTNRPSGVDALLFPTTTDTAPLLGSADLNPVSSYVSDIMTVPANLAGIPAISVPVGADGAGMPLGLQLVTQYGDDSLLLRIASHLQSHC</sequence>
<feature type="active site" description="Charge relay system" evidence="7">
    <location>
        <position position="74"/>
    </location>
</feature>
<accession>A0A9W8KXC5</accession>
<comment type="caution">
    <text evidence="10">The sequence shown here is derived from an EMBL/GenBank/DDBJ whole genome shotgun (WGS) entry which is preliminary data.</text>
</comment>
<dbReference type="InterPro" id="IPR020556">
    <property type="entry name" value="Amidase_CS"/>
</dbReference>
<keyword evidence="5 7" id="KW-0648">Protein biosynthesis</keyword>
<dbReference type="Pfam" id="PF01425">
    <property type="entry name" value="Amidase"/>
    <property type="match status" value="1"/>
</dbReference>
<dbReference type="GO" id="GO:0005739">
    <property type="term" value="C:mitochondrion"/>
    <property type="evidence" value="ECO:0007669"/>
    <property type="project" value="UniProtKB-SubCell"/>
</dbReference>
<comment type="subunit">
    <text evidence="7">Subunit of the heterotrimeric GatCAB amidotransferase (AdT) complex, composed of A, B and C subunits.</text>
</comment>
<keyword evidence="3 7" id="KW-0547">Nucleotide-binding</keyword>
<comment type="function">
    <text evidence="7">Allows the formation of correctly charged Gln-tRNA(Gln) through the transamidation of misacylated Glu-tRNA(Gln) in the mitochondria. The reaction takes place in the presence of glutamine and ATP through an activated gamma-phospho-Glu-tRNA(Gln).</text>
</comment>
<feature type="compositionally biased region" description="Polar residues" evidence="8">
    <location>
        <begin position="141"/>
        <end position="150"/>
    </location>
</feature>
<keyword evidence="2 7" id="KW-0436">Ligase</keyword>
<feature type="active site" description="Charge relay system" evidence="7">
    <location>
        <position position="159"/>
    </location>
</feature>
<evidence type="ECO:0000256" key="5">
    <source>
        <dbReference type="ARBA" id="ARBA00022917"/>
    </source>
</evidence>
<dbReference type="Proteomes" id="UP001151518">
    <property type="component" value="Unassembled WGS sequence"/>
</dbReference>
<dbReference type="GO" id="GO:0005524">
    <property type="term" value="F:ATP binding"/>
    <property type="evidence" value="ECO:0007669"/>
    <property type="project" value="UniProtKB-KW"/>
</dbReference>
<name>A0A9W8KXC5_9FUNG</name>
<dbReference type="EMBL" id="JANBTW010000055">
    <property type="protein sequence ID" value="KAJ2674638.1"/>
    <property type="molecule type" value="Genomic_DNA"/>
</dbReference>
<dbReference type="AlphaFoldDB" id="A0A9W8KXC5"/>
<protein>
    <recommendedName>
        <fullName evidence="7">Glutamyl-tRNA(Gln) amidotransferase subunit A, mitochondrial</fullName>
        <shortName evidence="7">Glu-AdT subunit A</shortName>
        <ecNumber evidence="7">6.3.5.7</ecNumber>
    </recommendedName>
</protein>
<evidence type="ECO:0000256" key="6">
    <source>
        <dbReference type="ARBA" id="ARBA00047407"/>
    </source>
</evidence>
<keyword evidence="7" id="KW-0496">Mitochondrion</keyword>
<evidence type="ECO:0000256" key="8">
    <source>
        <dbReference type="SAM" id="MobiDB-lite"/>
    </source>
</evidence>
<comment type="catalytic activity">
    <reaction evidence="6 7">
        <text>L-glutamyl-tRNA(Gln) + L-glutamine + ATP + H2O = L-glutaminyl-tRNA(Gln) + L-glutamate + ADP + phosphate + H(+)</text>
        <dbReference type="Rhea" id="RHEA:17521"/>
        <dbReference type="Rhea" id="RHEA-COMP:9681"/>
        <dbReference type="Rhea" id="RHEA-COMP:9684"/>
        <dbReference type="ChEBI" id="CHEBI:15377"/>
        <dbReference type="ChEBI" id="CHEBI:15378"/>
        <dbReference type="ChEBI" id="CHEBI:29985"/>
        <dbReference type="ChEBI" id="CHEBI:30616"/>
        <dbReference type="ChEBI" id="CHEBI:43474"/>
        <dbReference type="ChEBI" id="CHEBI:58359"/>
        <dbReference type="ChEBI" id="CHEBI:78520"/>
        <dbReference type="ChEBI" id="CHEBI:78521"/>
        <dbReference type="ChEBI" id="CHEBI:456216"/>
        <dbReference type="EC" id="6.3.5.7"/>
    </reaction>
</comment>
<evidence type="ECO:0000259" key="9">
    <source>
        <dbReference type="Pfam" id="PF01425"/>
    </source>
</evidence>
<dbReference type="InterPro" id="IPR023631">
    <property type="entry name" value="Amidase_dom"/>
</dbReference>
<evidence type="ECO:0000313" key="11">
    <source>
        <dbReference type="Proteomes" id="UP001151518"/>
    </source>
</evidence>
<feature type="region of interest" description="Disordered" evidence="8">
    <location>
        <begin position="135"/>
        <end position="161"/>
    </location>
</feature>
<proteinExistence type="inferred from homology"/>
<evidence type="ECO:0000256" key="2">
    <source>
        <dbReference type="ARBA" id="ARBA00022598"/>
    </source>
</evidence>
<evidence type="ECO:0000256" key="3">
    <source>
        <dbReference type="ARBA" id="ARBA00022741"/>
    </source>
</evidence>
<dbReference type="HAMAP" id="MF_00120">
    <property type="entry name" value="GatA"/>
    <property type="match status" value="1"/>
</dbReference>
<dbReference type="OrthoDB" id="421993at2759"/>